<organism evidence="1 2">
    <name type="scientific">Melastoma candidum</name>
    <dbReference type="NCBI Taxonomy" id="119954"/>
    <lineage>
        <taxon>Eukaryota</taxon>
        <taxon>Viridiplantae</taxon>
        <taxon>Streptophyta</taxon>
        <taxon>Embryophyta</taxon>
        <taxon>Tracheophyta</taxon>
        <taxon>Spermatophyta</taxon>
        <taxon>Magnoliopsida</taxon>
        <taxon>eudicotyledons</taxon>
        <taxon>Gunneridae</taxon>
        <taxon>Pentapetalae</taxon>
        <taxon>rosids</taxon>
        <taxon>malvids</taxon>
        <taxon>Myrtales</taxon>
        <taxon>Melastomataceae</taxon>
        <taxon>Melastomatoideae</taxon>
        <taxon>Melastomateae</taxon>
        <taxon>Melastoma</taxon>
    </lineage>
</organism>
<sequence>MPHSCSLPLLVLALLPTLLSINSQPSQPNAGRQGGEWRLLQASVGISAMHMQLLHDNRVVLFDRTDFGRSNLSLPDGRCRYDSKDTVLKTDCSAHSVLYDVITNTFRPLMVLTDTWCSSGAVSPDGDLVQTGGYNDGDRAVRSFTPCGDGSCDWVEFPNYLSRRRWYATDQILPDGRIIVIGGRRQFSYEFYPKNDDNRGSSSFLTLHFLIETRDENENNLYPFVHLLPDGNLFVFANTRCISLNYRTNTVVREFPSIPVRVPRNYPSSGSSVMLPIDENKDSLDVEILICGGAPTGSYTQALQGNFIRASSSCGRLKVTDKNPSWAMENMPVARVMGDMLLLPTGNVLIINGVEFGTAGWELGRSPVTRPLIYCTADDTPTGRFSIMAPSPRPRLYHSTAALLHDGRILIGGSNPHRFYNFTDVNYPTDLSLEAYLPPYLSPEHDKIRPRILSADQLLRVGQTFSITFQVAGYLEASSLSARIVSPPFTTHSLSMNLRMVVLKSAGVSRSTSDKYVLNVAGPSKAEIAPPGYYMLFVVNSGIPSSAVWIKILSH</sequence>
<dbReference type="EMBL" id="CM042884">
    <property type="protein sequence ID" value="KAI4369426.1"/>
    <property type="molecule type" value="Genomic_DNA"/>
</dbReference>
<proteinExistence type="predicted"/>
<keyword evidence="2" id="KW-1185">Reference proteome</keyword>
<gene>
    <name evidence="1" type="ORF">MLD38_017865</name>
</gene>
<protein>
    <submittedName>
        <fullName evidence="1">Uncharacterized protein</fullName>
    </submittedName>
</protein>
<dbReference type="Proteomes" id="UP001057402">
    <property type="component" value="Chromosome 5"/>
</dbReference>
<accession>A0ACB9QV47</accession>
<evidence type="ECO:0000313" key="1">
    <source>
        <dbReference type="EMBL" id="KAI4369426.1"/>
    </source>
</evidence>
<comment type="caution">
    <text evidence="1">The sequence shown here is derived from an EMBL/GenBank/DDBJ whole genome shotgun (WGS) entry which is preliminary data.</text>
</comment>
<name>A0ACB9QV47_9MYRT</name>
<reference evidence="2" key="1">
    <citation type="journal article" date="2023" name="Front. Plant Sci.">
        <title>Chromosomal-level genome assembly of Melastoma candidum provides insights into trichome evolution.</title>
        <authorList>
            <person name="Zhong Y."/>
            <person name="Wu W."/>
            <person name="Sun C."/>
            <person name="Zou P."/>
            <person name="Liu Y."/>
            <person name="Dai S."/>
            <person name="Zhou R."/>
        </authorList>
    </citation>
    <scope>NUCLEOTIDE SEQUENCE [LARGE SCALE GENOMIC DNA]</scope>
</reference>
<evidence type="ECO:0000313" key="2">
    <source>
        <dbReference type="Proteomes" id="UP001057402"/>
    </source>
</evidence>